<keyword evidence="8 10" id="KW-0460">Magnesium</keyword>
<dbReference type="SUPFAM" id="SSF52540">
    <property type="entry name" value="P-loop containing nucleoside triphosphate hydrolases"/>
    <property type="match status" value="1"/>
</dbReference>
<comment type="function">
    <text evidence="2 10 12">Catalyzes the transfer of a dimethylallyl group onto the adenine at position 37 in tRNAs that read codons beginning with uridine, leading to the formation of N6-(dimethylallyl)adenosine (i(6)A).</text>
</comment>
<feature type="binding site" evidence="10">
    <location>
        <begin position="11"/>
        <end position="16"/>
    </location>
    <ligand>
        <name>substrate</name>
    </ligand>
</feature>
<sequence>MKKLLVICGPTATGKTALATRLAKKFNGELVSADSRQVYKYMDIGTGKDIKKYGKILGYDLVRPDEEFSVSQYVNFANSAIRKIYSQNKLPILVGGTGLYIKAVVDNLDRIGIPRNLKLRKKLSTKTIEELFAALMKISPVEALKLNSSDRANPRRLVRLLEVLNYGEAPASAAESLQFDDVLWVGLRASAKELKKRIVKRVDERIKSGFEKEVEFLKQKDFFKYAPSVTLGYKDWPDTEKWKREEFKYAKRQITWFKKDKRIKWFDVSKKDYGGKIEKLVKKWHNIQNAKEN</sequence>
<evidence type="ECO:0000256" key="9">
    <source>
        <dbReference type="ARBA" id="ARBA00049563"/>
    </source>
</evidence>
<protein>
    <recommendedName>
        <fullName evidence="10">tRNA dimethylallyltransferase</fullName>
        <ecNumber evidence="10">2.5.1.75</ecNumber>
    </recommendedName>
    <alternativeName>
        <fullName evidence="10">Dimethylallyl diphosphate:tRNA dimethylallyltransferase</fullName>
        <shortName evidence="10">DMAPP:tRNA dimethylallyltransferase</shortName>
        <shortName evidence="10">DMATase</shortName>
    </alternativeName>
    <alternativeName>
        <fullName evidence="10">Isopentenyl-diphosphate:tRNA isopentenyltransferase</fullName>
        <shortName evidence="10">IPP transferase</shortName>
        <shortName evidence="10">IPPT</shortName>
        <shortName evidence="10">IPTase</shortName>
    </alternativeName>
</protein>
<evidence type="ECO:0000256" key="10">
    <source>
        <dbReference type="HAMAP-Rule" id="MF_00185"/>
    </source>
</evidence>
<feature type="region of interest" description="Interaction with substrate tRNA" evidence="10">
    <location>
        <begin position="34"/>
        <end position="37"/>
    </location>
</feature>
<comment type="subunit">
    <text evidence="10">Monomer.</text>
</comment>
<dbReference type="EMBL" id="MGGP01000024">
    <property type="protein sequence ID" value="OGM31560.1"/>
    <property type="molecule type" value="Genomic_DNA"/>
</dbReference>
<dbReference type="NCBIfam" id="TIGR00174">
    <property type="entry name" value="miaA"/>
    <property type="match status" value="1"/>
</dbReference>
<evidence type="ECO:0000256" key="11">
    <source>
        <dbReference type="RuleBase" id="RU003783"/>
    </source>
</evidence>
<evidence type="ECO:0000256" key="3">
    <source>
        <dbReference type="ARBA" id="ARBA00005842"/>
    </source>
</evidence>
<evidence type="ECO:0000256" key="6">
    <source>
        <dbReference type="ARBA" id="ARBA00022741"/>
    </source>
</evidence>
<feature type="binding site" evidence="10">
    <location>
        <begin position="9"/>
        <end position="16"/>
    </location>
    <ligand>
        <name>ATP</name>
        <dbReference type="ChEBI" id="CHEBI:30616"/>
    </ligand>
</feature>
<dbReference type="Pfam" id="PF01715">
    <property type="entry name" value="IPPT"/>
    <property type="match status" value="1"/>
</dbReference>
<evidence type="ECO:0000313" key="15">
    <source>
        <dbReference type="Proteomes" id="UP000178870"/>
    </source>
</evidence>
<dbReference type="PANTHER" id="PTHR11088">
    <property type="entry name" value="TRNA DIMETHYLALLYLTRANSFERASE"/>
    <property type="match status" value="1"/>
</dbReference>
<dbReference type="Gene3D" id="1.10.20.140">
    <property type="match status" value="1"/>
</dbReference>
<keyword evidence="7 10" id="KW-0067">ATP-binding</keyword>
<evidence type="ECO:0000256" key="4">
    <source>
        <dbReference type="ARBA" id="ARBA00022679"/>
    </source>
</evidence>
<dbReference type="InterPro" id="IPR027417">
    <property type="entry name" value="P-loop_NTPase"/>
</dbReference>
<dbReference type="PANTHER" id="PTHR11088:SF60">
    <property type="entry name" value="TRNA DIMETHYLALLYLTRANSFERASE"/>
    <property type="match status" value="1"/>
</dbReference>
<comment type="cofactor">
    <cofactor evidence="1 10">
        <name>Mg(2+)</name>
        <dbReference type="ChEBI" id="CHEBI:18420"/>
    </cofactor>
</comment>
<evidence type="ECO:0000256" key="7">
    <source>
        <dbReference type="ARBA" id="ARBA00022840"/>
    </source>
</evidence>
<dbReference type="AlphaFoldDB" id="A0A1F7YWF1"/>
<dbReference type="GO" id="GO:0006400">
    <property type="term" value="P:tRNA modification"/>
    <property type="evidence" value="ECO:0007669"/>
    <property type="project" value="TreeGrafter"/>
</dbReference>
<comment type="similarity">
    <text evidence="3 10 13">Belongs to the IPP transferase family.</text>
</comment>
<evidence type="ECO:0000256" key="8">
    <source>
        <dbReference type="ARBA" id="ARBA00022842"/>
    </source>
</evidence>
<dbReference type="InterPro" id="IPR018022">
    <property type="entry name" value="IPT"/>
</dbReference>
<keyword evidence="6 10" id="KW-0547">Nucleotide-binding</keyword>
<accession>A0A1F7YWF1</accession>
<keyword evidence="4 10" id="KW-0808">Transferase</keyword>
<dbReference type="InterPro" id="IPR039657">
    <property type="entry name" value="Dimethylallyltransferase"/>
</dbReference>
<evidence type="ECO:0000256" key="1">
    <source>
        <dbReference type="ARBA" id="ARBA00001946"/>
    </source>
</evidence>
<feature type="site" description="Interaction with substrate tRNA" evidence="10">
    <location>
        <position position="97"/>
    </location>
</feature>
<evidence type="ECO:0000313" key="14">
    <source>
        <dbReference type="EMBL" id="OGM31560.1"/>
    </source>
</evidence>
<dbReference type="GO" id="GO:0052381">
    <property type="term" value="F:tRNA dimethylallyltransferase activity"/>
    <property type="evidence" value="ECO:0007669"/>
    <property type="project" value="UniProtKB-UniRule"/>
</dbReference>
<comment type="catalytic activity">
    <reaction evidence="9 10 11">
        <text>adenosine(37) in tRNA + dimethylallyl diphosphate = N(6)-dimethylallyladenosine(37) in tRNA + diphosphate</text>
        <dbReference type="Rhea" id="RHEA:26482"/>
        <dbReference type="Rhea" id="RHEA-COMP:10162"/>
        <dbReference type="Rhea" id="RHEA-COMP:10375"/>
        <dbReference type="ChEBI" id="CHEBI:33019"/>
        <dbReference type="ChEBI" id="CHEBI:57623"/>
        <dbReference type="ChEBI" id="CHEBI:74411"/>
        <dbReference type="ChEBI" id="CHEBI:74415"/>
        <dbReference type="EC" id="2.5.1.75"/>
    </reaction>
</comment>
<feature type="site" description="Interaction with substrate tRNA" evidence="10">
    <location>
        <position position="120"/>
    </location>
</feature>
<gene>
    <name evidence="10" type="primary">miaA</name>
    <name evidence="14" type="ORF">A2803_02385</name>
</gene>
<evidence type="ECO:0000256" key="5">
    <source>
        <dbReference type="ARBA" id="ARBA00022694"/>
    </source>
</evidence>
<dbReference type="EC" id="2.5.1.75" evidence="10"/>
<dbReference type="GO" id="GO:0005524">
    <property type="term" value="F:ATP binding"/>
    <property type="evidence" value="ECO:0007669"/>
    <property type="project" value="UniProtKB-UniRule"/>
</dbReference>
<name>A0A1F7YWF1_9BACT</name>
<organism evidence="14 15">
    <name type="scientific">Candidatus Woesebacteria bacterium RIFCSPHIGHO2_01_FULL_44_21</name>
    <dbReference type="NCBI Taxonomy" id="1802503"/>
    <lineage>
        <taxon>Bacteria</taxon>
        <taxon>Candidatus Woeseibacteriota</taxon>
    </lineage>
</organism>
<dbReference type="Proteomes" id="UP000178870">
    <property type="component" value="Unassembled WGS sequence"/>
</dbReference>
<evidence type="ECO:0000256" key="13">
    <source>
        <dbReference type="RuleBase" id="RU003785"/>
    </source>
</evidence>
<evidence type="ECO:0000256" key="12">
    <source>
        <dbReference type="RuleBase" id="RU003784"/>
    </source>
</evidence>
<comment type="caution">
    <text evidence="14">The sequence shown here is derived from an EMBL/GenBank/DDBJ whole genome shotgun (WGS) entry which is preliminary data.</text>
</comment>
<keyword evidence="5 10" id="KW-0819">tRNA processing</keyword>
<proteinExistence type="inferred from homology"/>
<reference evidence="14 15" key="1">
    <citation type="journal article" date="2016" name="Nat. Commun.">
        <title>Thousands of microbial genomes shed light on interconnected biogeochemical processes in an aquifer system.</title>
        <authorList>
            <person name="Anantharaman K."/>
            <person name="Brown C.T."/>
            <person name="Hug L.A."/>
            <person name="Sharon I."/>
            <person name="Castelle C.J."/>
            <person name="Probst A.J."/>
            <person name="Thomas B.C."/>
            <person name="Singh A."/>
            <person name="Wilkins M.J."/>
            <person name="Karaoz U."/>
            <person name="Brodie E.L."/>
            <person name="Williams K.H."/>
            <person name="Hubbard S.S."/>
            <person name="Banfield J.F."/>
        </authorList>
    </citation>
    <scope>NUCLEOTIDE SEQUENCE [LARGE SCALE GENOMIC DNA]</scope>
</reference>
<dbReference type="HAMAP" id="MF_00185">
    <property type="entry name" value="IPP_trans"/>
    <property type="match status" value="1"/>
</dbReference>
<evidence type="ECO:0000256" key="2">
    <source>
        <dbReference type="ARBA" id="ARBA00003213"/>
    </source>
</evidence>
<dbReference type="Gene3D" id="3.40.50.300">
    <property type="entry name" value="P-loop containing nucleotide triphosphate hydrolases"/>
    <property type="match status" value="1"/>
</dbReference>
<comment type="caution">
    <text evidence="10">Lacks conserved residue(s) required for the propagation of feature annotation.</text>
</comment>